<keyword evidence="7 9" id="KW-0687">Ribonucleoprotein</keyword>
<dbReference type="GO" id="GO:0008312">
    <property type="term" value="F:7S RNA binding"/>
    <property type="evidence" value="ECO:0007669"/>
    <property type="project" value="InterPro"/>
</dbReference>
<dbReference type="Gene3D" id="3.40.50.300">
    <property type="entry name" value="P-loop containing nucleotide triphosphate hydrolases"/>
    <property type="match status" value="1"/>
</dbReference>
<comment type="subunit">
    <text evidence="9">Part of the signal recognition particle protein translocation system, which is composed of SRP and FtsY.</text>
</comment>
<dbReference type="InterPro" id="IPR027417">
    <property type="entry name" value="P-loop_NTPase"/>
</dbReference>
<dbReference type="AlphaFoldDB" id="F5Y8R7"/>
<dbReference type="Pfam" id="PF02978">
    <property type="entry name" value="SRP_SPB"/>
    <property type="match status" value="1"/>
</dbReference>
<dbReference type="InterPro" id="IPR022941">
    <property type="entry name" value="SRP54"/>
</dbReference>
<evidence type="ECO:0000256" key="5">
    <source>
        <dbReference type="ARBA" id="ARBA00023134"/>
    </source>
</evidence>
<dbReference type="InterPro" id="IPR000897">
    <property type="entry name" value="SRP54_GTPase_dom"/>
</dbReference>
<dbReference type="GO" id="GO:0048500">
    <property type="term" value="C:signal recognition particle"/>
    <property type="evidence" value="ECO:0007669"/>
    <property type="project" value="UniProtKB-UniRule"/>
</dbReference>
<dbReference type="PROSITE" id="PS00300">
    <property type="entry name" value="SRP54"/>
    <property type="match status" value="1"/>
</dbReference>
<dbReference type="NCBIfam" id="TIGR00959">
    <property type="entry name" value="ffh"/>
    <property type="match status" value="1"/>
</dbReference>
<dbReference type="KEGG" id="taz:TREAZ_2190"/>
<keyword evidence="12" id="KW-1185">Reference proteome</keyword>
<evidence type="ECO:0000256" key="6">
    <source>
        <dbReference type="ARBA" id="ARBA00023135"/>
    </source>
</evidence>
<dbReference type="FunCoup" id="F5Y8R7">
    <property type="interactions" value="453"/>
</dbReference>
<proteinExistence type="inferred from homology"/>
<reference evidence="12" key="1">
    <citation type="submission" date="2009-12" db="EMBL/GenBank/DDBJ databases">
        <title>Complete sequence of Treponema azotonutricium strain ZAS-9.</title>
        <authorList>
            <person name="Tetu S.G."/>
            <person name="Matson E."/>
            <person name="Ren Q."/>
            <person name="Seshadri R."/>
            <person name="Elbourne L."/>
            <person name="Hassan K.A."/>
            <person name="Durkin A."/>
            <person name="Radune D."/>
            <person name="Mohamoud Y."/>
            <person name="Shay R."/>
            <person name="Jin S."/>
            <person name="Zhang X."/>
            <person name="Lucey K."/>
            <person name="Ballor N.R."/>
            <person name="Ottesen E."/>
            <person name="Rosenthal R."/>
            <person name="Allen A."/>
            <person name="Leadbetter J.R."/>
            <person name="Paulsen I.T."/>
        </authorList>
    </citation>
    <scope>NUCLEOTIDE SEQUENCE [LARGE SCALE GENOMIC DNA]</scope>
    <source>
        <strain evidence="12">ATCC BAA-888 / DSM 13862 / ZAS-9</strain>
    </source>
</reference>
<comment type="caution">
    <text evidence="9">Lacks conserved residue(s) required for the propagation of feature annotation.</text>
</comment>
<evidence type="ECO:0000313" key="11">
    <source>
        <dbReference type="EMBL" id="AEF82066.1"/>
    </source>
</evidence>
<dbReference type="Pfam" id="PF02881">
    <property type="entry name" value="SRP54_N"/>
    <property type="match status" value="1"/>
</dbReference>
<feature type="domain" description="SRP54-type proteins GTP-binding" evidence="10">
    <location>
        <begin position="269"/>
        <end position="282"/>
    </location>
</feature>
<keyword evidence="9" id="KW-0963">Cytoplasm</keyword>
<keyword evidence="2 9" id="KW-0547">Nucleotide-binding</keyword>
<dbReference type="InterPro" id="IPR013822">
    <property type="entry name" value="Signal_recog_particl_SRP54_hlx"/>
</dbReference>
<dbReference type="HAMAP" id="MF_00306">
    <property type="entry name" value="SRP54"/>
    <property type="match status" value="1"/>
</dbReference>
<dbReference type="EMBL" id="CP001841">
    <property type="protein sequence ID" value="AEF82066.1"/>
    <property type="molecule type" value="Genomic_DNA"/>
</dbReference>
<dbReference type="InterPro" id="IPR042101">
    <property type="entry name" value="SRP54_N_sf"/>
</dbReference>
<keyword evidence="4 9" id="KW-0694">RNA-binding</keyword>
<keyword evidence="6 9" id="KW-0733">Signal recognition particle</keyword>
<keyword evidence="5 9" id="KW-0342">GTP-binding</keyword>
<dbReference type="GO" id="GO:0006614">
    <property type="term" value="P:SRP-dependent cotranslational protein targeting to membrane"/>
    <property type="evidence" value="ECO:0007669"/>
    <property type="project" value="InterPro"/>
</dbReference>
<dbReference type="GO" id="GO:0003924">
    <property type="term" value="F:GTPase activity"/>
    <property type="evidence" value="ECO:0007669"/>
    <property type="project" value="UniProtKB-UniRule"/>
</dbReference>
<organism evidence="11 12">
    <name type="scientific">Leadbettera azotonutricia (strain ATCC BAA-888 / DSM 13862 / ZAS-9)</name>
    <name type="common">Treponema azotonutricium</name>
    <dbReference type="NCBI Taxonomy" id="545695"/>
    <lineage>
        <taxon>Bacteria</taxon>
        <taxon>Pseudomonadati</taxon>
        <taxon>Spirochaetota</taxon>
        <taxon>Spirochaetia</taxon>
        <taxon>Spirochaetales</taxon>
        <taxon>Breznakiellaceae</taxon>
        <taxon>Leadbettera</taxon>
    </lineage>
</organism>
<evidence type="ECO:0000256" key="3">
    <source>
        <dbReference type="ARBA" id="ARBA00022801"/>
    </source>
</evidence>
<dbReference type="eggNOG" id="COG0541">
    <property type="taxonomic scope" value="Bacteria"/>
</dbReference>
<dbReference type="Gene3D" id="1.20.120.140">
    <property type="entry name" value="Signal recognition particle SRP54, nucleotide-binding domain"/>
    <property type="match status" value="1"/>
</dbReference>
<dbReference type="EC" id="3.6.5.4" evidence="9"/>
<accession>F5Y8R7</accession>
<feature type="binding site" evidence="9">
    <location>
        <begin position="248"/>
        <end position="251"/>
    </location>
    <ligand>
        <name>GTP</name>
        <dbReference type="ChEBI" id="CHEBI:37565"/>
    </ligand>
</feature>
<evidence type="ECO:0000256" key="9">
    <source>
        <dbReference type="HAMAP-Rule" id="MF_00306"/>
    </source>
</evidence>
<dbReference type="SMART" id="SM00962">
    <property type="entry name" value="SRP54"/>
    <property type="match status" value="1"/>
</dbReference>
<dbReference type="Pfam" id="PF00448">
    <property type="entry name" value="SRP54"/>
    <property type="match status" value="1"/>
</dbReference>
<evidence type="ECO:0000256" key="4">
    <source>
        <dbReference type="ARBA" id="ARBA00022884"/>
    </source>
</evidence>
<dbReference type="InParanoid" id="F5Y8R7"/>
<feature type="binding site" evidence="9">
    <location>
        <begin position="108"/>
        <end position="115"/>
    </location>
    <ligand>
        <name>GTP</name>
        <dbReference type="ChEBI" id="CHEBI:37565"/>
    </ligand>
</feature>
<dbReference type="PANTHER" id="PTHR11564">
    <property type="entry name" value="SIGNAL RECOGNITION PARTICLE 54K PROTEIN SRP54"/>
    <property type="match status" value="1"/>
</dbReference>
<dbReference type="InterPro" id="IPR036891">
    <property type="entry name" value="Signal_recog_part_SRP54_M_sf"/>
</dbReference>
<comment type="function">
    <text evidence="9">Involved in targeting and insertion of nascent membrane proteins into the cytoplasmic membrane. Binds to the hydrophobic signal sequence of the ribosome-nascent chain (RNC) as it emerges from the ribosomes. The SRP-RNC complex is then targeted to the cytoplasmic membrane where it interacts with the SRP receptor FtsY.</text>
</comment>
<dbReference type="CDD" id="cd18539">
    <property type="entry name" value="SRP_G"/>
    <property type="match status" value="1"/>
</dbReference>
<dbReference type="SUPFAM" id="SSF52540">
    <property type="entry name" value="P-loop containing nucleoside triphosphate hydrolases"/>
    <property type="match status" value="1"/>
</dbReference>
<name>F5Y8R7_LEAAZ</name>
<dbReference type="HOGENOM" id="CLU_009301_6_0_12"/>
<dbReference type="SUPFAM" id="SSF47446">
    <property type="entry name" value="Signal peptide-binding domain"/>
    <property type="match status" value="1"/>
</dbReference>
<comment type="domain">
    <text evidence="9">Composed of three domains: the N-terminal N domain, which is responsible for interactions with the ribosome, the central G domain, which binds GTP, and the C-terminal M domain, which binds the RNA and the signal sequence of the RNC.</text>
</comment>
<dbReference type="Proteomes" id="UP000009222">
    <property type="component" value="Chromosome"/>
</dbReference>
<keyword evidence="3 9" id="KW-0378">Hydrolase</keyword>
<evidence type="ECO:0000256" key="2">
    <source>
        <dbReference type="ARBA" id="ARBA00022741"/>
    </source>
</evidence>
<protein>
    <recommendedName>
        <fullName evidence="9">Signal recognition particle protein</fullName>
        <ecNumber evidence="9">3.6.5.4</ecNumber>
    </recommendedName>
    <alternativeName>
        <fullName evidence="9">Fifty-four homolog</fullName>
    </alternativeName>
</protein>
<dbReference type="InterPro" id="IPR004125">
    <property type="entry name" value="Signal_recog_particle_SRP54_M"/>
</dbReference>
<sequence>MFDKLTQKISDAFRFVSGKSSITEKNIDDAVEAIKMALLEADVNLRVVRRFVNATIEEAKGEKVLRSVDPGQQFIKIVHDKMVSFLGDARQDLVLKGPDTISAILMLGLQGSGKTTSSAKMALRLKKEGRKPLLIACDLVRPAAVEQLSVLAHQIDVPVYKEEGATDSVKVYKGALDWARKNLIDTLIIDTTGRLQIDEPMMQELSRLKEVSNPDELLLVADAMTGQSAVDIAKAFDEKIGLTGVVLTKFDSDTRGGAALSLKTITGKPLKFVGVGEKPEDFEPFHPDRIAGRILGMGDVVSLVEKAQEVIDQKDAQELQKKMEKETFTLEDWLDQLRSVKKMGSLNKMLEMIPGMAGQVSEEDIDKAELQTQEAILSSMTRKERANHLMIGPSRRARVARGSGTSVAEVSRLLKKFDKMKTMMKKMSKMSKNPNTAQAMMNRMQGGFR</sequence>
<evidence type="ECO:0000313" key="12">
    <source>
        <dbReference type="Proteomes" id="UP000009222"/>
    </source>
</evidence>
<dbReference type="GO" id="GO:0005525">
    <property type="term" value="F:GTP binding"/>
    <property type="evidence" value="ECO:0007669"/>
    <property type="project" value="UniProtKB-UniRule"/>
</dbReference>
<reference evidence="11 12" key="2">
    <citation type="journal article" date="2011" name="ISME J.">
        <title>RNA-seq reveals cooperative metabolic interactions between two termite-gut spirochete species in co-culture.</title>
        <authorList>
            <person name="Rosenthal A.Z."/>
            <person name="Matson E.G."/>
            <person name="Eldar A."/>
            <person name="Leadbetter J.R."/>
        </authorList>
    </citation>
    <scope>NUCLEOTIDE SEQUENCE [LARGE SCALE GENOMIC DNA]</scope>
    <source>
        <strain evidence="12">ATCC BAA-888 / DSM 13862 / ZAS-9</strain>
    </source>
</reference>
<dbReference type="OrthoDB" id="9804720at2"/>
<evidence type="ECO:0000256" key="7">
    <source>
        <dbReference type="ARBA" id="ARBA00023274"/>
    </source>
</evidence>
<dbReference type="SMART" id="SM00382">
    <property type="entry name" value="AAA"/>
    <property type="match status" value="1"/>
</dbReference>
<dbReference type="InterPro" id="IPR003593">
    <property type="entry name" value="AAA+_ATPase"/>
</dbReference>
<comment type="similarity">
    <text evidence="1 9">Belongs to the GTP-binding SRP family. SRP54 subfamily.</text>
</comment>
<comment type="catalytic activity">
    <reaction evidence="8 9">
        <text>GTP + H2O = GDP + phosphate + H(+)</text>
        <dbReference type="Rhea" id="RHEA:19669"/>
        <dbReference type="ChEBI" id="CHEBI:15377"/>
        <dbReference type="ChEBI" id="CHEBI:15378"/>
        <dbReference type="ChEBI" id="CHEBI:37565"/>
        <dbReference type="ChEBI" id="CHEBI:43474"/>
        <dbReference type="ChEBI" id="CHEBI:58189"/>
        <dbReference type="EC" id="3.6.5.4"/>
    </reaction>
</comment>
<evidence type="ECO:0000259" key="10">
    <source>
        <dbReference type="PROSITE" id="PS00300"/>
    </source>
</evidence>
<dbReference type="InterPro" id="IPR004780">
    <property type="entry name" value="SRP"/>
</dbReference>
<evidence type="ECO:0000256" key="1">
    <source>
        <dbReference type="ARBA" id="ARBA00005450"/>
    </source>
</evidence>
<comment type="subcellular location">
    <subcellularLocation>
        <location evidence="9">Cytoplasm</location>
    </subcellularLocation>
    <text evidence="9">The SRP-RNC complex is targeted to the cytoplasmic membrane.</text>
</comment>
<dbReference type="SMART" id="SM00963">
    <property type="entry name" value="SRP54_N"/>
    <property type="match status" value="1"/>
</dbReference>
<dbReference type="PANTHER" id="PTHR11564:SF5">
    <property type="entry name" value="SIGNAL RECOGNITION PARTICLE SUBUNIT SRP54"/>
    <property type="match status" value="1"/>
</dbReference>
<dbReference type="STRING" id="545695.TREAZ_2190"/>
<dbReference type="RefSeq" id="WP_015709861.1">
    <property type="nucleotide sequence ID" value="NC_015577.1"/>
</dbReference>
<dbReference type="Gene3D" id="1.10.260.30">
    <property type="entry name" value="Signal recognition particle, SRP54 subunit, M-domain"/>
    <property type="match status" value="1"/>
</dbReference>
<evidence type="ECO:0000256" key="8">
    <source>
        <dbReference type="ARBA" id="ARBA00048027"/>
    </source>
</evidence>
<gene>
    <name evidence="9 11" type="primary">ffh</name>
    <name evidence="11" type="ordered locus">TREAZ_2190</name>
</gene>